<dbReference type="AlphaFoldDB" id="A0AAE1ECF0"/>
<protein>
    <submittedName>
        <fullName evidence="2">Uncharacterized protein</fullName>
    </submittedName>
</protein>
<proteinExistence type="predicted"/>
<feature type="region of interest" description="Disordered" evidence="1">
    <location>
        <begin position="331"/>
        <end position="392"/>
    </location>
</feature>
<organism evidence="2 3">
    <name type="scientific">Elysia crispata</name>
    <name type="common">lettuce slug</name>
    <dbReference type="NCBI Taxonomy" id="231223"/>
    <lineage>
        <taxon>Eukaryota</taxon>
        <taxon>Metazoa</taxon>
        <taxon>Spiralia</taxon>
        <taxon>Lophotrochozoa</taxon>
        <taxon>Mollusca</taxon>
        <taxon>Gastropoda</taxon>
        <taxon>Heterobranchia</taxon>
        <taxon>Euthyneura</taxon>
        <taxon>Panpulmonata</taxon>
        <taxon>Sacoglossa</taxon>
        <taxon>Placobranchoidea</taxon>
        <taxon>Plakobranchidae</taxon>
        <taxon>Elysia</taxon>
    </lineage>
</organism>
<reference evidence="2" key="1">
    <citation type="journal article" date="2023" name="G3 (Bethesda)">
        <title>A reference genome for the long-term kleptoplast-retaining sea slug Elysia crispata morphotype clarki.</title>
        <authorList>
            <person name="Eastman K.E."/>
            <person name="Pendleton A.L."/>
            <person name="Shaikh M.A."/>
            <person name="Suttiyut T."/>
            <person name="Ogas R."/>
            <person name="Tomko P."/>
            <person name="Gavelis G."/>
            <person name="Widhalm J.R."/>
            <person name="Wisecaver J.H."/>
        </authorList>
    </citation>
    <scope>NUCLEOTIDE SEQUENCE</scope>
    <source>
        <strain evidence="2">ECLA1</strain>
    </source>
</reference>
<feature type="compositionally biased region" description="Basic and acidic residues" evidence="1">
    <location>
        <begin position="331"/>
        <end position="341"/>
    </location>
</feature>
<name>A0AAE1ECF0_9GAST</name>
<keyword evidence="3" id="KW-1185">Reference proteome</keyword>
<evidence type="ECO:0000313" key="2">
    <source>
        <dbReference type="EMBL" id="KAK3801827.1"/>
    </source>
</evidence>
<gene>
    <name evidence="2" type="ORF">RRG08_048414</name>
</gene>
<feature type="region of interest" description="Disordered" evidence="1">
    <location>
        <begin position="1"/>
        <end position="50"/>
    </location>
</feature>
<evidence type="ECO:0000313" key="3">
    <source>
        <dbReference type="Proteomes" id="UP001283361"/>
    </source>
</evidence>
<evidence type="ECO:0000256" key="1">
    <source>
        <dbReference type="SAM" id="MobiDB-lite"/>
    </source>
</evidence>
<sequence>MSSNSSSIRCKSANQFRRYQESRDLSTSRTKRKGENMSGHVKTPPHYPSRAPASLWPRGIYRYYGSSRSRSTLSVDYSHRRPISSTLDSATGPRAVYKTHGDVEGVRAVALLALLASDPWAPAANLGKDRQLNDGILTNKLKATTSQEPAAPRRPSADGEVSSLSGQPIYNGYNHVSPTMTSDPNERIFPFPSLLPSLSSCHHGNTEDANTLHFSTSNGWVLWISILRAVPKRFFEKLRGYKQHRKQSCKGVLNRASSQCLRLEGKQFTEFRLGLWEADRVRRIGPRRAVGMKHKKNGIMKQVAERVRLRHEVRGGNGERSVLRDTTDMLKGGSEVDRLSSRGDMVLSSPKQATATAAPGVNNLRDDHAVETKRREEGTEQNKELVHPAALR</sequence>
<comment type="caution">
    <text evidence="2">The sequence shown here is derived from an EMBL/GenBank/DDBJ whole genome shotgun (WGS) entry which is preliminary data.</text>
</comment>
<feature type="compositionally biased region" description="Basic and acidic residues" evidence="1">
    <location>
        <begin position="364"/>
        <end position="386"/>
    </location>
</feature>
<feature type="compositionally biased region" description="Polar residues" evidence="1">
    <location>
        <begin position="1"/>
        <end position="17"/>
    </location>
</feature>
<accession>A0AAE1ECF0</accession>
<feature type="region of interest" description="Disordered" evidence="1">
    <location>
        <begin position="143"/>
        <end position="164"/>
    </location>
</feature>
<dbReference type="Proteomes" id="UP001283361">
    <property type="component" value="Unassembled WGS sequence"/>
</dbReference>
<dbReference type="EMBL" id="JAWDGP010000283">
    <property type="protein sequence ID" value="KAK3801827.1"/>
    <property type="molecule type" value="Genomic_DNA"/>
</dbReference>